<dbReference type="Proteomes" id="UP000470186">
    <property type="component" value="Unassembled WGS sequence"/>
</dbReference>
<accession>A0A7X1Y4V9</accession>
<gene>
    <name evidence="1" type="ORF">GHO30_02540</name>
</gene>
<organism evidence="1 2">
    <name type="scientific">Pseudomonas helleri</name>
    <dbReference type="NCBI Taxonomy" id="1608996"/>
    <lineage>
        <taxon>Bacteria</taxon>
        <taxon>Pseudomonadati</taxon>
        <taxon>Pseudomonadota</taxon>
        <taxon>Gammaproteobacteria</taxon>
        <taxon>Pseudomonadales</taxon>
        <taxon>Pseudomonadaceae</taxon>
        <taxon>Pseudomonas</taxon>
    </lineage>
</organism>
<dbReference type="RefSeq" id="WP_323369722.1">
    <property type="nucleotide sequence ID" value="NZ_WIVX01000006.1"/>
</dbReference>
<proteinExistence type="predicted"/>
<dbReference type="EMBL" id="WIVX01000006">
    <property type="protein sequence ID" value="MQU30286.1"/>
    <property type="molecule type" value="Genomic_DNA"/>
</dbReference>
<evidence type="ECO:0000313" key="1">
    <source>
        <dbReference type="EMBL" id="MQU30286.1"/>
    </source>
</evidence>
<protein>
    <recommendedName>
        <fullName evidence="3">DUF1819 family protein</fullName>
    </recommendedName>
</protein>
<name>A0A7X1Y4V9_9PSED</name>
<comment type="caution">
    <text evidence="1">The sequence shown here is derived from an EMBL/GenBank/DDBJ whole genome shotgun (WGS) entry which is preliminary data.</text>
</comment>
<reference evidence="1 2" key="1">
    <citation type="submission" date="2019-10" db="EMBL/GenBank/DDBJ databases">
        <title>Evaluation of single-gene subtyping targets for Pseudomonas.</title>
        <authorList>
            <person name="Reichler S.J."/>
            <person name="Orsi R.H."/>
            <person name="Wiedmann M."/>
            <person name="Martin N.H."/>
            <person name="Murphy S.I."/>
        </authorList>
    </citation>
    <scope>NUCLEOTIDE SEQUENCE [LARGE SCALE GENOMIC DNA]</scope>
    <source>
        <strain evidence="1 2">FSL R10-2107</strain>
    </source>
</reference>
<keyword evidence="2" id="KW-1185">Reference proteome</keyword>
<evidence type="ECO:0000313" key="2">
    <source>
        <dbReference type="Proteomes" id="UP000470186"/>
    </source>
</evidence>
<sequence>MNAEGKRNIKLERLGFSYERGGVHTARTMMLVELRALLSYVDTADAAKVNYLEAIQSANCLGKRSGKTRTLTFRHLADLYALDPNFLVFRALRFFWQRDVDGQPLLATLCAYSRDPILRATAPFVLGFQEGAIVTREAMEEFIDAQEPGRFSKATLKSTAQNINSSWTQSGHLVGRVRKVRTRAVATPGTVSLALLLGYVSGLRGESLFKSDFTRMLDCSFEKTIELAEDASRRGWISLKRVGQVVEALFPNLITAQEMELLREPN</sequence>
<evidence type="ECO:0008006" key="3">
    <source>
        <dbReference type="Google" id="ProtNLM"/>
    </source>
</evidence>
<dbReference type="AlphaFoldDB" id="A0A7X1Y4V9"/>